<dbReference type="SUPFAM" id="SSF49764">
    <property type="entry name" value="HSP20-like chaperones"/>
    <property type="match status" value="1"/>
</dbReference>
<sequence length="186" mass="21204">MALLLPLLNEHQSLMSSLLGGDHLRLKLSDEEFLSPLIPRKTRRQIISSPYVRHPSYKGKNSLVPSDHKNFHVNIDVQQFSPEEITVKCVNDDTIVVECKHEEKPDEHGYISRHFVRKYKVPKGHDITKCVSKLSSDGVLTVTAPKVDKKEKTEIEIPITFTNQPSKIQDSTQEVPEEANKKKQKS</sequence>
<dbReference type="PIRSF" id="PIRSF036514">
    <property type="entry name" value="Sm_HSP_B1"/>
    <property type="match status" value="1"/>
</dbReference>
<feature type="binding site" evidence="3">
    <location>
        <position position="101"/>
    </location>
    <ligand>
        <name>Zn(2+)</name>
        <dbReference type="ChEBI" id="CHEBI:29105"/>
        <label>1</label>
    </ligand>
</feature>
<organism evidence="8">
    <name type="scientific">Monochamus alternatus</name>
    <name type="common">Japanese pine sawyer beetle</name>
    <dbReference type="NCBI Taxonomy" id="192382"/>
    <lineage>
        <taxon>Eukaryota</taxon>
        <taxon>Metazoa</taxon>
        <taxon>Ecdysozoa</taxon>
        <taxon>Arthropoda</taxon>
        <taxon>Hexapoda</taxon>
        <taxon>Insecta</taxon>
        <taxon>Pterygota</taxon>
        <taxon>Neoptera</taxon>
        <taxon>Endopterygota</taxon>
        <taxon>Coleoptera</taxon>
        <taxon>Polyphaga</taxon>
        <taxon>Cucujiformia</taxon>
        <taxon>Chrysomeloidea</taxon>
        <taxon>Cerambycidae</taxon>
        <taxon>Lamiinae</taxon>
        <taxon>Monochamini</taxon>
        <taxon>Monochamus</taxon>
    </lineage>
</organism>
<keyword evidence="3" id="KW-0479">Metal-binding</keyword>
<dbReference type="GO" id="GO:0046872">
    <property type="term" value="F:metal ion binding"/>
    <property type="evidence" value="ECO:0007669"/>
    <property type="project" value="UniProtKB-KW"/>
</dbReference>
<evidence type="ECO:0000313" key="8">
    <source>
        <dbReference type="EMBL" id="AZM65802.1"/>
    </source>
</evidence>
<dbReference type="Gene3D" id="2.60.40.790">
    <property type="match status" value="1"/>
</dbReference>
<dbReference type="InterPro" id="IPR001436">
    <property type="entry name" value="Alpha-crystallin/sHSP_animal"/>
</dbReference>
<dbReference type="InterPro" id="IPR002068">
    <property type="entry name" value="A-crystallin/Hsp20_dom"/>
</dbReference>
<evidence type="ECO:0000256" key="3">
    <source>
        <dbReference type="PIRSR" id="PIRSR036514-1"/>
    </source>
</evidence>
<evidence type="ECO:0000256" key="2">
    <source>
        <dbReference type="PIRNR" id="PIRNR036514"/>
    </source>
</evidence>
<dbReference type="GO" id="GO:0051082">
    <property type="term" value="F:unfolded protein binding"/>
    <property type="evidence" value="ECO:0007669"/>
    <property type="project" value="TreeGrafter"/>
</dbReference>
<dbReference type="InterPro" id="IPR055269">
    <property type="entry name" value="Alpha-crystallin/HSP_16"/>
</dbReference>
<comment type="similarity">
    <text evidence="2 4 5">Belongs to the small heat shock protein (HSP20) family.</text>
</comment>
<evidence type="ECO:0000256" key="5">
    <source>
        <dbReference type="RuleBase" id="RU003616"/>
    </source>
</evidence>
<evidence type="ECO:0000259" key="7">
    <source>
        <dbReference type="PROSITE" id="PS01031"/>
    </source>
</evidence>
<dbReference type="GO" id="GO:0005737">
    <property type="term" value="C:cytoplasm"/>
    <property type="evidence" value="ECO:0007669"/>
    <property type="project" value="TreeGrafter"/>
</dbReference>
<dbReference type="InterPro" id="IPR008978">
    <property type="entry name" value="HSP20-like_chaperone"/>
</dbReference>
<accession>A0A3S8X892</accession>
<feature type="binding site" evidence="3">
    <location>
        <position position="103"/>
    </location>
    <ligand>
        <name>Zn(2+)</name>
        <dbReference type="ChEBI" id="CHEBI:29105"/>
        <label>1</label>
    </ligand>
</feature>
<evidence type="ECO:0000256" key="4">
    <source>
        <dbReference type="PROSITE-ProRule" id="PRU00285"/>
    </source>
</evidence>
<dbReference type="PANTHER" id="PTHR45640:SF13">
    <property type="entry name" value="HEAT SHOCK PROTEIN 22-RELATED"/>
    <property type="match status" value="1"/>
</dbReference>
<protein>
    <submittedName>
        <fullName evidence="8">Small heat shock protein 21.26</fullName>
    </submittedName>
</protein>
<dbReference type="AlphaFoldDB" id="A0A3S8X892"/>
<feature type="domain" description="SHSP" evidence="7">
    <location>
        <begin position="53"/>
        <end position="160"/>
    </location>
</feature>
<dbReference type="GO" id="GO:0005634">
    <property type="term" value="C:nucleus"/>
    <property type="evidence" value="ECO:0007669"/>
    <property type="project" value="TreeGrafter"/>
</dbReference>
<proteinExistence type="evidence at transcript level"/>
<dbReference type="PROSITE" id="PS01031">
    <property type="entry name" value="SHSP"/>
    <property type="match status" value="1"/>
</dbReference>
<dbReference type="PRINTS" id="PR00299">
    <property type="entry name" value="ACRYSTALLIN"/>
</dbReference>
<feature type="region of interest" description="Disordered" evidence="6">
    <location>
        <begin position="160"/>
        <end position="186"/>
    </location>
</feature>
<keyword evidence="3" id="KW-0862">Zinc</keyword>
<evidence type="ECO:0000256" key="6">
    <source>
        <dbReference type="SAM" id="MobiDB-lite"/>
    </source>
</evidence>
<feature type="binding site" evidence="3">
    <location>
        <position position="108"/>
    </location>
    <ligand>
        <name>Zn(2+)</name>
        <dbReference type="ChEBI" id="CHEBI:29105"/>
        <label>1</label>
    </ligand>
</feature>
<evidence type="ECO:0000256" key="1">
    <source>
        <dbReference type="ARBA" id="ARBA00023016"/>
    </source>
</evidence>
<keyword evidence="1 8" id="KW-0346">Stress response</keyword>
<name>A0A3S8X892_MONAT</name>
<dbReference type="GO" id="GO:0042026">
    <property type="term" value="P:protein refolding"/>
    <property type="evidence" value="ECO:0007669"/>
    <property type="project" value="TreeGrafter"/>
</dbReference>
<dbReference type="PANTHER" id="PTHR45640">
    <property type="entry name" value="HEAT SHOCK PROTEIN HSP-12.2-RELATED"/>
    <property type="match status" value="1"/>
</dbReference>
<dbReference type="EMBL" id="MH091811">
    <property type="protein sequence ID" value="AZM65802.1"/>
    <property type="molecule type" value="mRNA"/>
</dbReference>
<dbReference type="CDD" id="cd06526">
    <property type="entry name" value="metazoan_ACD"/>
    <property type="match status" value="1"/>
</dbReference>
<feature type="compositionally biased region" description="Polar residues" evidence="6">
    <location>
        <begin position="160"/>
        <end position="174"/>
    </location>
</feature>
<dbReference type="Pfam" id="PF00011">
    <property type="entry name" value="HSP20"/>
    <property type="match status" value="1"/>
</dbReference>
<reference evidence="8" key="1">
    <citation type="submission" date="2018-03" db="EMBL/GenBank/DDBJ databases">
        <authorList>
            <person name="Hui L."/>
            <person name="Dejun H."/>
        </authorList>
    </citation>
    <scope>NUCLEOTIDE SEQUENCE</scope>
</reference>
<dbReference type="GO" id="GO:0009408">
    <property type="term" value="P:response to heat"/>
    <property type="evidence" value="ECO:0007669"/>
    <property type="project" value="UniProtKB-ARBA"/>
</dbReference>